<organism evidence="2 3">
    <name type="scientific">Cutaneotrichosporon cavernicola</name>
    <dbReference type="NCBI Taxonomy" id="279322"/>
    <lineage>
        <taxon>Eukaryota</taxon>
        <taxon>Fungi</taxon>
        <taxon>Dikarya</taxon>
        <taxon>Basidiomycota</taxon>
        <taxon>Agaricomycotina</taxon>
        <taxon>Tremellomycetes</taxon>
        <taxon>Trichosporonales</taxon>
        <taxon>Trichosporonaceae</taxon>
        <taxon>Cutaneotrichosporon</taxon>
    </lineage>
</organism>
<gene>
    <name evidence="2" type="ORF">CcaverHIS019_0501190</name>
</gene>
<evidence type="ECO:0008006" key="4">
    <source>
        <dbReference type="Google" id="ProtNLM"/>
    </source>
</evidence>
<evidence type="ECO:0000313" key="3">
    <source>
        <dbReference type="Proteomes" id="UP001233271"/>
    </source>
</evidence>
<evidence type="ECO:0000256" key="1">
    <source>
        <dbReference type="SAM" id="MobiDB-lite"/>
    </source>
</evidence>
<dbReference type="EMBL" id="AP028216">
    <property type="protein sequence ID" value="BEI92491.1"/>
    <property type="molecule type" value="Genomic_DNA"/>
</dbReference>
<name>A0AA48QWM0_9TREE</name>
<dbReference type="KEGG" id="ccac:CcaHIS019_0501190"/>
<accession>A0AA48QWM0</accession>
<keyword evidence="3" id="KW-1185">Reference proteome</keyword>
<evidence type="ECO:0000313" key="2">
    <source>
        <dbReference type="EMBL" id="BEI92491.1"/>
    </source>
</evidence>
<dbReference type="GeneID" id="85496361"/>
<dbReference type="PANTHER" id="PTHR38702">
    <property type="entry name" value="CALPONIN-HOMOLOGY (CH) DOMAIN-CONTAINING PROTEIN"/>
    <property type="match status" value="1"/>
</dbReference>
<dbReference type="RefSeq" id="XP_060457756.1">
    <property type="nucleotide sequence ID" value="XM_060601243.1"/>
</dbReference>
<dbReference type="PANTHER" id="PTHR38702:SF1">
    <property type="entry name" value="CALPONIN-HOMOLOGY (CH) DOMAIN-CONTAINING PROTEIN"/>
    <property type="match status" value="1"/>
</dbReference>
<dbReference type="Proteomes" id="UP001233271">
    <property type="component" value="Chromosome 5"/>
</dbReference>
<sequence length="563" mass="61038">MSDGDETGVTALHQHSIMATALEPSPPPLVVQRTGDSGCASDTTHATTDTLPSSVDGDEPSPVQAPLRRKYHRYISRSAAKRDSVAILPSIRDLQLHFSSGGVAHRDGAGAGIRTNPLGAVPERAEHKPWKEVALNRIAPREARKEATFLAREVSATWAAEGAPVDLRSVFVDTAAAVRRMRTLALSLATAGRRVSTPRAPATFSVPSRPTGVGATPRSVSAPVLGIDRTAPLRRAALDVLGQLRALEERLRNGLPTLVVNGELAESPVQEHAPLSPSATSGASCADEWSDDDEYDINEAARIAEATCSRPPWEERIVSESQGYRAVDGDEWAAESRAARDAVLRWVEVVGRLFREAPVGPADAWVDAWVDADGMDRVHSFLTTHLTSEQAALLPRSGHALLDRLSDGYLLAHAYNAYLLTSARPWGFVPDEDLHDTLGVEEGEWTFRRSENLTCWAAAVRMRFNIPISVLATPTNSTIVTPKTAAQAALSRRRSLQIYEFDPLVVAKRTDGWERMLQTVIEVWMVEAAREVRERAKLIAAGSEAAAQQVQAEVTSANQQPDA</sequence>
<dbReference type="AlphaFoldDB" id="A0AA48QWM0"/>
<feature type="region of interest" description="Disordered" evidence="1">
    <location>
        <begin position="269"/>
        <end position="289"/>
    </location>
</feature>
<feature type="compositionally biased region" description="Polar residues" evidence="1">
    <location>
        <begin position="40"/>
        <end position="53"/>
    </location>
</feature>
<feature type="region of interest" description="Disordered" evidence="1">
    <location>
        <begin position="20"/>
        <end position="64"/>
    </location>
</feature>
<reference evidence="2" key="1">
    <citation type="journal article" date="2023" name="BMC Genomics">
        <title>Chromosome-level genome assemblies of Cutaneotrichosporon spp. (Trichosporonales, Basidiomycota) reveal imbalanced evolution between nucleotide sequences and chromosome synteny.</title>
        <authorList>
            <person name="Kobayashi Y."/>
            <person name="Kayamori A."/>
            <person name="Aoki K."/>
            <person name="Shiwa Y."/>
            <person name="Matsutani M."/>
            <person name="Fujita N."/>
            <person name="Sugita T."/>
            <person name="Iwasaki W."/>
            <person name="Tanaka N."/>
            <person name="Takashima M."/>
        </authorList>
    </citation>
    <scope>NUCLEOTIDE SEQUENCE</scope>
    <source>
        <strain evidence="2">HIS019</strain>
    </source>
</reference>
<proteinExistence type="predicted"/>
<protein>
    <recommendedName>
        <fullName evidence="4">Calponin-homology (CH) domain-containing protein</fullName>
    </recommendedName>
</protein>